<evidence type="ECO:0000256" key="3">
    <source>
        <dbReference type="ARBA" id="ARBA00011276"/>
    </source>
</evidence>
<dbReference type="InterPro" id="IPR011047">
    <property type="entry name" value="Quinoprotein_ADH-like_sf"/>
</dbReference>
<feature type="domain" description="ER membrane protein complex subunit 1 C-terminal" evidence="14">
    <location>
        <begin position="710"/>
        <end position="927"/>
    </location>
</feature>
<protein>
    <recommendedName>
        <fullName evidence="4">ER membrane protein complex subunit 1</fullName>
    </recommendedName>
</protein>
<dbReference type="InterPro" id="IPR011678">
    <property type="entry name" value="EMC1_C"/>
</dbReference>
<feature type="transmembrane region" description="Helical" evidence="12">
    <location>
        <begin position="908"/>
        <end position="930"/>
    </location>
</feature>
<evidence type="ECO:0000256" key="11">
    <source>
        <dbReference type="SAM" id="MobiDB-lite"/>
    </source>
</evidence>
<evidence type="ECO:0000256" key="6">
    <source>
        <dbReference type="ARBA" id="ARBA00022729"/>
    </source>
</evidence>
<keyword evidence="10" id="KW-0325">Glycoprotein</keyword>
<evidence type="ECO:0000259" key="15">
    <source>
        <dbReference type="Pfam" id="PF25293"/>
    </source>
</evidence>
<evidence type="ECO:0000256" key="7">
    <source>
        <dbReference type="ARBA" id="ARBA00022824"/>
    </source>
</evidence>
<keyword evidence="17" id="KW-1185">Reference proteome</keyword>
<evidence type="ECO:0000256" key="13">
    <source>
        <dbReference type="SAM" id="SignalP"/>
    </source>
</evidence>
<dbReference type="OrthoDB" id="28092at2759"/>
<dbReference type="GO" id="GO:0034975">
    <property type="term" value="P:protein folding in endoplasmic reticulum"/>
    <property type="evidence" value="ECO:0007669"/>
    <property type="project" value="TreeGrafter"/>
</dbReference>
<evidence type="ECO:0000256" key="8">
    <source>
        <dbReference type="ARBA" id="ARBA00022989"/>
    </source>
</evidence>
<dbReference type="SMART" id="SM00564">
    <property type="entry name" value="PQQ"/>
    <property type="match status" value="4"/>
</dbReference>
<keyword evidence="8 12" id="KW-1133">Transmembrane helix</keyword>
<dbReference type="STRING" id="97972.A0A2V1DI31"/>
<dbReference type="EMBL" id="KZ805434">
    <property type="protein sequence ID" value="PVH97521.1"/>
    <property type="molecule type" value="Genomic_DNA"/>
</dbReference>
<proteinExistence type="inferred from homology"/>
<dbReference type="AlphaFoldDB" id="A0A2V1DI31"/>
<comment type="subunit">
    <text evidence="3">Component of the ER membrane protein complex (EMC).</text>
</comment>
<dbReference type="PANTHER" id="PTHR21573:SF0">
    <property type="entry name" value="ER MEMBRANE PROTEIN COMPLEX SUBUNIT 1"/>
    <property type="match status" value="1"/>
</dbReference>
<keyword evidence="9 12" id="KW-0472">Membrane</keyword>
<feature type="region of interest" description="Disordered" evidence="11">
    <location>
        <begin position="744"/>
        <end position="772"/>
    </location>
</feature>
<name>A0A2V1DI31_9PLEO</name>
<dbReference type="InterPro" id="IPR058545">
    <property type="entry name" value="Beta-prop_EMC1_1st"/>
</dbReference>
<evidence type="ECO:0000256" key="9">
    <source>
        <dbReference type="ARBA" id="ARBA00023136"/>
    </source>
</evidence>
<dbReference type="Pfam" id="PF07774">
    <property type="entry name" value="EMC1_C"/>
    <property type="match status" value="1"/>
</dbReference>
<evidence type="ECO:0000256" key="5">
    <source>
        <dbReference type="ARBA" id="ARBA00022692"/>
    </source>
</evidence>
<dbReference type="InterPro" id="IPR018391">
    <property type="entry name" value="PQQ_b-propeller_rpt"/>
</dbReference>
<dbReference type="InterPro" id="IPR026895">
    <property type="entry name" value="EMC1"/>
</dbReference>
<evidence type="ECO:0000256" key="12">
    <source>
        <dbReference type="SAM" id="Phobius"/>
    </source>
</evidence>
<evidence type="ECO:0000313" key="16">
    <source>
        <dbReference type="EMBL" id="PVH97521.1"/>
    </source>
</evidence>
<organism evidence="16 17">
    <name type="scientific">Periconia macrospinosa</name>
    <dbReference type="NCBI Taxonomy" id="97972"/>
    <lineage>
        <taxon>Eukaryota</taxon>
        <taxon>Fungi</taxon>
        <taxon>Dikarya</taxon>
        <taxon>Ascomycota</taxon>
        <taxon>Pezizomycotina</taxon>
        <taxon>Dothideomycetes</taxon>
        <taxon>Pleosporomycetidae</taxon>
        <taxon>Pleosporales</taxon>
        <taxon>Massarineae</taxon>
        <taxon>Periconiaceae</taxon>
        <taxon>Periconia</taxon>
    </lineage>
</organism>
<dbReference type="PANTHER" id="PTHR21573">
    <property type="entry name" value="ER MEMBRANE PROTEIN COMPLEX SUBUNIT 1"/>
    <property type="match status" value="1"/>
</dbReference>
<dbReference type="GO" id="GO:0072546">
    <property type="term" value="C:EMC complex"/>
    <property type="evidence" value="ECO:0007669"/>
    <property type="project" value="InterPro"/>
</dbReference>
<dbReference type="Proteomes" id="UP000244855">
    <property type="component" value="Unassembled WGS sequence"/>
</dbReference>
<dbReference type="Pfam" id="PF25293">
    <property type="entry name" value="Beta-prop_EMC1_N"/>
    <property type="match status" value="1"/>
</dbReference>
<evidence type="ECO:0000313" key="17">
    <source>
        <dbReference type="Proteomes" id="UP000244855"/>
    </source>
</evidence>
<gene>
    <name evidence="16" type="ORF">DM02DRAFT_658195</name>
</gene>
<dbReference type="SUPFAM" id="SSF50998">
    <property type="entry name" value="Quinoprotein alcohol dehydrogenase-like"/>
    <property type="match status" value="1"/>
</dbReference>
<dbReference type="InterPro" id="IPR015943">
    <property type="entry name" value="WD40/YVTN_repeat-like_dom_sf"/>
</dbReference>
<feature type="domain" description="EMC1 first beta-propeller" evidence="15">
    <location>
        <begin position="18"/>
        <end position="425"/>
    </location>
</feature>
<evidence type="ECO:0000259" key="14">
    <source>
        <dbReference type="Pfam" id="PF07774"/>
    </source>
</evidence>
<keyword evidence="6 13" id="KW-0732">Signal</keyword>
<keyword evidence="5 12" id="KW-0812">Transmembrane</keyword>
<comment type="similarity">
    <text evidence="2">Belongs to the EMC1 family.</text>
</comment>
<feature type="chain" id="PRO_5016028324" description="ER membrane protein complex subunit 1" evidence="13">
    <location>
        <begin position="19"/>
        <end position="957"/>
    </location>
</feature>
<evidence type="ECO:0000256" key="2">
    <source>
        <dbReference type="ARBA" id="ARBA00007904"/>
    </source>
</evidence>
<evidence type="ECO:0000256" key="10">
    <source>
        <dbReference type="ARBA" id="ARBA00023180"/>
    </source>
</evidence>
<feature type="signal peptide" evidence="13">
    <location>
        <begin position="1"/>
        <end position="18"/>
    </location>
</feature>
<dbReference type="Gene3D" id="2.130.10.10">
    <property type="entry name" value="YVTN repeat-like/Quinoprotein amine dehydrogenase"/>
    <property type="match status" value="1"/>
</dbReference>
<keyword evidence="7" id="KW-0256">Endoplasmic reticulum</keyword>
<feature type="compositionally biased region" description="Polar residues" evidence="11">
    <location>
        <begin position="752"/>
        <end position="761"/>
    </location>
</feature>
<sequence length="957" mass="103575">MRLHAALSLAACLAPVLAVFEDDAHHIDFHHALLGLPKHEATFFSKPYAASKASLLYTVSQNGTIGAVNPKDGALVWRSPLGPSSAAHLRFGEEQDVIIGGVGNRIVAFSASDGRIVWETNLKVDGSAVQDLEILEQEDGITNPEAKDAIILVDGAEQGVKRVDGKTGRVKWTLEETSGDIPFQISTSPTTIYYISLHSPLLGGGSKLRVSSLSPITGKKIDSYQLSSEAEIHTKDNILFAGANTATPLLAWTDKAHKVLKVNIIGTKGISTFNTPISEPVEKIVLHAPNRLNSLAHFLVEYQTATGHSAEVFHVDLKRNTISKAYSLPQLKGKGTFATSTANANVYFTRITTDEVTVVSSVSHGIIGRWTLKGSSALAGAYPVHAVSEVVVKDNSASAARSAVLFSNGQWALVRNSDIAWSRPEFLSTTTSAVWAELPEEETLAHELEVEGHQNVVAAYVHRVNRHIKDLEHFPAWLQNLPTRILGNLVGTTGDSTIDDIQHDTFGFHKLVVLATEGGHLAALDVGAKGKIVWSIDLHQFAPEASFSSPSLKAFRGFVEIKDPSLTSPLLINSTSGSQIVDRDLTSSSPVTLKDQKLITFDLVDGELKGFLGPEPSAEVAWTFTAPPGEKIASYTARPAKDPVASIGKVLGDRRVLYKYLNPNLVLVTALAESAHKVSIYLLDSASGQLLHTVAHYGVDTSRPIPSTFSENWFSYSFTIDASSSGAARGYQLVVSELYESPLPDDRGPLGASSNSSTVQPSEVRGEATKPHVLSQSYQIPEEISHMTVTQTRQGITSRELIVTLPASNSIVGIPRQVIDPRRPIGREPTTQEQSEGLGKYVPMILFDPKWHLNHVYEVIGIRGVITSESGVESTSLVFAYGSDLFGTRVAPSFAFDVLGKGFNKIQMTLTVAALFVGVLFVAPLVSYLFENITEEDILADKQLQVQRKQINTLWTT</sequence>
<accession>A0A2V1DI31</accession>
<comment type="subcellular location">
    <subcellularLocation>
        <location evidence="1">Endoplasmic reticulum membrane</location>
        <topology evidence="1">Single-pass type I membrane protein</topology>
    </subcellularLocation>
</comment>
<evidence type="ECO:0000256" key="4">
    <source>
        <dbReference type="ARBA" id="ARBA00020824"/>
    </source>
</evidence>
<evidence type="ECO:0000256" key="1">
    <source>
        <dbReference type="ARBA" id="ARBA00004115"/>
    </source>
</evidence>
<reference evidence="16 17" key="1">
    <citation type="journal article" date="2018" name="Sci. Rep.">
        <title>Comparative genomics provides insights into the lifestyle and reveals functional heterogeneity of dark septate endophytic fungi.</title>
        <authorList>
            <person name="Knapp D.G."/>
            <person name="Nemeth J.B."/>
            <person name="Barry K."/>
            <person name="Hainaut M."/>
            <person name="Henrissat B."/>
            <person name="Johnson J."/>
            <person name="Kuo A."/>
            <person name="Lim J.H.P."/>
            <person name="Lipzen A."/>
            <person name="Nolan M."/>
            <person name="Ohm R.A."/>
            <person name="Tamas L."/>
            <person name="Grigoriev I.V."/>
            <person name="Spatafora J.W."/>
            <person name="Nagy L.G."/>
            <person name="Kovacs G.M."/>
        </authorList>
    </citation>
    <scope>NUCLEOTIDE SEQUENCE [LARGE SCALE GENOMIC DNA]</scope>
    <source>
        <strain evidence="16 17">DSE2036</strain>
    </source>
</reference>